<feature type="domain" description="Cytochrome P460" evidence="1">
    <location>
        <begin position="43"/>
        <end position="147"/>
    </location>
</feature>
<accession>A0A936ZEY4</accession>
<name>A0A936ZEY4_9HYPH</name>
<gene>
    <name evidence="2" type="ORF">JKG68_17000</name>
</gene>
<evidence type="ECO:0000259" key="1">
    <source>
        <dbReference type="Pfam" id="PF16694"/>
    </source>
</evidence>
<proteinExistence type="predicted"/>
<keyword evidence="3" id="KW-1185">Reference proteome</keyword>
<dbReference type="Pfam" id="PF16694">
    <property type="entry name" value="Cytochrome_P460"/>
    <property type="match status" value="1"/>
</dbReference>
<comment type="caution">
    <text evidence="2">The sequence shown here is derived from an EMBL/GenBank/DDBJ whole genome shotgun (WGS) entry which is preliminary data.</text>
</comment>
<organism evidence="2 3">
    <name type="scientific">Microvirga aerilata</name>
    <dbReference type="NCBI Taxonomy" id="670292"/>
    <lineage>
        <taxon>Bacteria</taxon>
        <taxon>Pseudomonadati</taxon>
        <taxon>Pseudomonadota</taxon>
        <taxon>Alphaproteobacteria</taxon>
        <taxon>Hyphomicrobiales</taxon>
        <taxon>Methylobacteriaceae</taxon>
        <taxon>Microvirga</taxon>
    </lineage>
</organism>
<protein>
    <submittedName>
        <fullName evidence="2">Cytochrome P460 family protein</fullName>
    </submittedName>
</protein>
<dbReference type="Proteomes" id="UP000605848">
    <property type="component" value="Unassembled WGS sequence"/>
</dbReference>
<dbReference type="EMBL" id="JAEQMY010000025">
    <property type="protein sequence ID" value="MBL0405664.1"/>
    <property type="molecule type" value="Genomic_DNA"/>
</dbReference>
<sequence length="160" mass="18434">MKPLRKRLSWIVLASAAIMLVGWQAIAESNRVTFPSLEKLVHYTTVRRGNVTEHIMTTPEAIEAVKNGQPVPSGTHFVLVDYREGEVFRYFVMEKGAGWGGEYDERRRTGNWQFQWFKPDRTINMSENTARCQSCHQSQSGSEYLFTGYRIPRFNGTPIE</sequence>
<evidence type="ECO:0000313" key="3">
    <source>
        <dbReference type="Proteomes" id="UP000605848"/>
    </source>
</evidence>
<dbReference type="CDD" id="cd20716">
    <property type="entry name" value="cyt_P460_fam"/>
    <property type="match status" value="1"/>
</dbReference>
<reference evidence="2" key="1">
    <citation type="submission" date="2021-01" db="EMBL/GenBank/DDBJ databases">
        <title>Microvirga sp.</title>
        <authorList>
            <person name="Kim M.K."/>
        </authorList>
    </citation>
    <scope>NUCLEOTIDE SEQUENCE</scope>
    <source>
        <strain evidence="2">5420S-16</strain>
    </source>
</reference>
<dbReference type="Gene3D" id="3.50.70.20">
    <property type="entry name" value="Cytochrome P460"/>
    <property type="match status" value="1"/>
</dbReference>
<dbReference type="RefSeq" id="WP_202061871.1">
    <property type="nucleotide sequence ID" value="NZ_JAEQMY010000025.1"/>
</dbReference>
<evidence type="ECO:0000313" key="2">
    <source>
        <dbReference type="EMBL" id="MBL0405664.1"/>
    </source>
</evidence>
<dbReference type="AlphaFoldDB" id="A0A936ZEY4"/>
<dbReference type="InterPro" id="IPR032033">
    <property type="entry name" value="Cytochrome_P460"/>
</dbReference>
<dbReference type="InterPro" id="IPR038142">
    <property type="entry name" value="Cytochrome_P460_sp"/>
</dbReference>